<protein>
    <submittedName>
        <fullName evidence="2">Spore cortex biosynthesis protein YabQ</fullName>
    </submittedName>
</protein>
<name>C4IMM7_CLOBU</name>
<feature type="transmembrane region" description="Helical" evidence="1">
    <location>
        <begin position="71"/>
        <end position="93"/>
    </location>
</feature>
<dbReference type="RefSeq" id="WP_002582982.1">
    <property type="nucleotide sequence ID" value="NZ_ACOM01000009.1"/>
</dbReference>
<keyword evidence="3" id="KW-1185">Reference proteome</keyword>
<keyword evidence="1" id="KW-0812">Transmembrane</keyword>
<feature type="transmembrane region" description="Helical" evidence="1">
    <location>
        <begin position="44"/>
        <end position="65"/>
    </location>
</feature>
<dbReference type="NCBIfam" id="TIGR02893">
    <property type="entry name" value="spore_yabQ"/>
    <property type="match status" value="1"/>
</dbReference>
<reference evidence="2 3" key="1">
    <citation type="submission" date="2009-08" db="EMBL/GenBank/DDBJ databases">
        <authorList>
            <person name="Shrivastava S."/>
            <person name="Brinkac L.B."/>
            <person name="Brown J.L."/>
            <person name="Bruce D.B."/>
            <person name="Detter C."/>
            <person name="Green L.D."/>
            <person name="Munk C.A."/>
            <person name="Rogers Y.C."/>
            <person name="Tapia R."/>
            <person name="Sims D.R."/>
            <person name="Smith L.A."/>
            <person name="Smith T.J."/>
            <person name="Sutton G."/>
            <person name="Brettin T."/>
        </authorList>
    </citation>
    <scope>NUCLEOTIDE SEQUENCE [LARGE SCALE GENOMIC DNA]</scope>
    <source>
        <strain evidence="3">E4 str. BoNT E BL5262</strain>
    </source>
</reference>
<dbReference type="Pfam" id="PF09578">
    <property type="entry name" value="Spore_YabQ"/>
    <property type="match status" value="1"/>
</dbReference>
<dbReference type="AlphaFoldDB" id="C4IMM7"/>
<evidence type="ECO:0000313" key="2">
    <source>
        <dbReference type="EMBL" id="EEP52534.1"/>
    </source>
</evidence>
<accession>C4IMM7</accession>
<dbReference type="InterPro" id="IPR019074">
    <property type="entry name" value="YabQ"/>
</dbReference>
<dbReference type="HOGENOM" id="CLU_113225_4_0_9"/>
<gene>
    <name evidence="2" type="ORF">CLP_4292</name>
</gene>
<dbReference type="eggNOG" id="ENOG50339JQ">
    <property type="taxonomic scope" value="Bacteria"/>
</dbReference>
<dbReference type="EMBL" id="ACOM01000009">
    <property type="protein sequence ID" value="EEP52534.1"/>
    <property type="molecule type" value="Genomic_DNA"/>
</dbReference>
<feature type="transmembrane region" description="Helical" evidence="1">
    <location>
        <begin position="12"/>
        <end position="32"/>
    </location>
</feature>
<comment type="caution">
    <text evidence="2">The sequence shown here is derived from an EMBL/GenBank/DDBJ whole genome shotgun (WGS) entry which is preliminary data.</text>
</comment>
<evidence type="ECO:0000313" key="3">
    <source>
        <dbReference type="Proteomes" id="UP000003081"/>
    </source>
</evidence>
<dbReference type="Proteomes" id="UP000003081">
    <property type="component" value="Unassembled WGS sequence"/>
</dbReference>
<evidence type="ECO:0000256" key="1">
    <source>
        <dbReference type="SAM" id="Phobius"/>
    </source>
</evidence>
<proteinExistence type="predicted"/>
<keyword evidence="1" id="KW-0472">Membrane</keyword>
<dbReference type="STRING" id="1492.ATN24_02020"/>
<sequence>MPLEINMQVNIVIYSFIAGIITGILFDIYRIFRGMNKIKVITIIEDLLFWSLSSLIIFTFLLYMNYAFLTLYVYVFMVISLGIYLRFFSRFFYSIEKHFAQKMYKILRVVFKNIMYPLKIVIYKVTDKSK</sequence>
<keyword evidence="1" id="KW-1133">Transmembrane helix</keyword>
<organism evidence="2 3">
    <name type="scientific">Clostridium butyricum E4 str. BoNT E BL5262</name>
    <dbReference type="NCBI Taxonomy" id="632245"/>
    <lineage>
        <taxon>Bacteria</taxon>
        <taxon>Bacillati</taxon>
        <taxon>Bacillota</taxon>
        <taxon>Clostridia</taxon>
        <taxon>Eubacteriales</taxon>
        <taxon>Clostridiaceae</taxon>
        <taxon>Clostridium</taxon>
    </lineage>
</organism>